<sequence>MEALHSIVPILCPELKWWKLNGADLRKHTRTMGNLNEDGISWKPEVTSHARYIVRDDVTKG</sequence>
<reference evidence="1" key="1">
    <citation type="submission" date="2022-03" db="EMBL/GenBank/DDBJ databases">
        <authorList>
            <person name="Alioto T."/>
            <person name="Alioto T."/>
            <person name="Gomez Garrido J."/>
        </authorList>
    </citation>
    <scope>NUCLEOTIDE SEQUENCE</scope>
</reference>
<dbReference type="Proteomes" id="UP001295444">
    <property type="component" value="Chromosome 05"/>
</dbReference>
<gene>
    <name evidence="1" type="ORF">PECUL_23A030148</name>
</gene>
<name>A0AAD1S6L7_PELCU</name>
<protein>
    <submittedName>
        <fullName evidence="1">Uncharacterized protein</fullName>
    </submittedName>
</protein>
<evidence type="ECO:0000313" key="1">
    <source>
        <dbReference type="EMBL" id="CAH2292532.1"/>
    </source>
</evidence>
<organism evidence="1 2">
    <name type="scientific">Pelobates cultripes</name>
    <name type="common">Western spadefoot toad</name>
    <dbReference type="NCBI Taxonomy" id="61616"/>
    <lineage>
        <taxon>Eukaryota</taxon>
        <taxon>Metazoa</taxon>
        <taxon>Chordata</taxon>
        <taxon>Craniata</taxon>
        <taxon>Vertebrata</taxon>
        <taxon>Euteleostomi</taxon>
        <taxon>Amphibia</taxon>
        <taxon>Batrachia</taxon>
        <taxon>Anura</taxon>
        <taxon>Pelobatoidea</taxon>
        <taxon>Pelobatidae</taxon>
        <taxon>Pelobates</taxon>
    </lineage>
</organism>
<dbReference type="EMBL" id="OW240916">
    <property type="protein sequence ID" value="CAH2292532.1"/>
    <property type="molecule type" value="Genomic_DNA"/>
</dbReference>
<dbReference type="AlphaFoldDB" id="A0AAD1S6L7"/>
<accession>A0AAD1S6L7</accession>
<evidence type="ECO:0000313" key="2">
    <source>
        <dbReference type="Proteomes" id="UP001295444"/>
    </source>
</evidence>
<keyword evidence="2" id="KW-1185">Reference proteome</keyword>
<proteinExistence type="predicted"/>